<protein>
    <submittedName>
        <fullName evidence="1">Uncharacterized protein</fullName>
    </submittedName>
</protein>
<gene>
    <name evidence="1" type="ORF">ACH5RR_009341</name>
</gene>
<evidence type="ECO:0000313" key="1">
    <source>
        <dbReference type="EMBL" id="KAL3530019.1"/>
    </source>
</evidence>
<proteinExistence type="predicted"/>
<organism evidence="1 2">
    <name type="scientific">Cinchona calisaya</name>
    <dbReference type="NCBI Taxonomy" id="153742"/>
    <lineage>
        <taxon>Eukaryota</taxon>
        <taxon>Viridiplantae</taxon>
        <taxon>Streptophyta</taxon>
        <taxon>Embryophyta</taxon>
        <taxon>Tracheophyta</taxon>
        <taxon>Spermatophyta</taxon>
        <taxon>Magnoliopsida</taxon>
        <taxon>eudicotyledons</taxon>
        <taxon>Gunneridae</taxon>
        <taxon>Pentapetalae</taxon>
        <taxon>asterids</taxon>
        <taxon>lamiids</taxon>
        <taxon>Gentianales</taxon>
        <taxon>Rubiaceae</taxon>
        <taxon>Cinchonoideae</taxon>
        <taxon>Cinchoneae</taxon>
        <taxon>Cinchona</taxon>
    </lineage>
</organism>
<name>A0ABD3AEE9_9GENT</name>
<comment type="caution">
    <text evidence="1">The sequence shown here is derived from an EMBL/GenBank/DDBJ whole genome shotgun (WGS) entry which is preliminary data.</text>
</comment>
<dbReference type="Proteomes" id="UP001630127">
    <property type="component" value="Unassembled WGS sequence"/>
</dbReference>
<accession>A0ABD3AEE9</accession>
<sequence>MKYKVHHDGNHIHEEEKINLGLKFGNNSSGMTFSNEFFGTFGSSEEVLGQGILLWGVGIANLGEVFVEERLDRALASSPWRFKFVGTYLQHVFNESSDHVMILSNTKTEVSMIKHHPSNLERNKKNTIKLIHHSAEIIQPQEQWYKRSEDILHNFN</sequence>
<evidence type="ECO:0000313" key="2">
    <source>
        <dbReference type="Proteomes" id="UP001630127"/>
    </source>
</evidence>
<dbReference type="EMBL" id="JBJUIK010000004">
    <property type="protein sequence ID" value="KAL3530019.1"/>
    <property type="molecule type" value="Genomic_DNA"/>
</dbReference>
<keyword evidence="2" id="KW-1185">Reference proteome</keyword>
<reference evidence="1 2" key="1">
    <citation type="submission" date="2024-11" db="EMBL/GenBank/DDBJ databases">
        <title>A near-complete genome assembly of Cinchona calisaya.</title>
        <authorList>
            <person name="Lian D.C."/>
            <person name="Zhao X.W."/>
            <person name="Wei L."/>
        </authorList>
    </citation>
    <scope>NUCLEOTIDE SEQUENCE [LARGE SCALE GENOMIC DNA]</scope>
    <source>
        <tissue evidence="1">Nenye</tissue>
    </source>
</reference>
<dbReference type="AlphaFoldDB" id="A0ABD3AEE9"/>